<proteinExistence type="predicted"/>
<gene>
    <name evidence="2" type="ORF">AK812_SmicGene24802</name>
</gene>
<keyword evidence="3" id="KW-1185">Reference proteome</keyword>
<evidence type="ECO:0000256" key="1">
    <source>
        <dbReference type="SAM" id="MobiDB-lite"/>
    </source>
</evidence>
<organism evidence="2 3">
    <name type="scientific">Symbiodinium microadriaticum</name>
    <name type="common">Dinoflagellate</name>
    <name type="synonym">Zooxanthella microadriatica</name>
    <dbReference type="NCBI Taxonomy" id="2951"/>
    <lineage>
        <taxon>Eukaryota</taxon>
        <taxon>Sar</taxon>
        <taxon>Alveolata</taxon>
        <taxon>Dinophyceae</taxon>
        <taxon>Suessiales</taxon>
        <taxon>Symbiodiniaceae</taxon>
        <taxon>Symbiodinium</taxon>
    </lineage>
</organism>
<evidence type="ECO:0000313" key="2">
    <source>
        <dbReference type="EMBL" id="OLP93297.1"/>
    </source>
</evidence>
<dbReference type="Proteomes" id="UP000186817">
    <property type="component" value="Unassembled WGS sequence"/>
</dbReference>
<protein>
    <submittedName>
        <fullName evidence="2">Uncharacterized protein</fullName>
    </submittedName>
</protein>
<feature type="region of interest" description="Disordered" evidence="1">
    <location>
        <begin position="37"/>
        <end position="89"/>
    </location>
</feature>
<evidence type="ECO:0000313" key="3">
    <source>
        <dbReference type="Proteomes" id="UP000186817"/>
    </source>
</evidence>
<dbReference type="OrthoDB" id="414328at2759"/>
<sequence length="170" mass="19059">MSVRATSQCSWGRPPMHLADGTGRDWYILGDTRMKNGRWEPPATKPMGRGISELKTGCRSYPTKRRPSPEKKLQTLSLSRNVQKRPPSEVIERWRQQADYANSLSRTPSLDVDPSIRLPEAPTDAYSYFSDNRMVRRIAFSGLPKLQARAPQPTQLGPCHSAPSLLSGPL</sequence>
<dbReference type="EMBL" id="LSRX01000587">
    <property type="protein sequence ID" value="OLP93297.1"/>
    <property type="molecule type" value="Genomic_DNA"/>
</dbReference>
<dbReference type="AlphaFoldDB" id="A0A1Q9DDR9"/>
<reference evidence="2 3" key="1">
    <citation type="submission" date="2016-02" db="EMBL/GenBank/DDBJ databases">
        <title>Genome analysis of coral dinoflagellate symbionts highlights evolutionary adaptations to a symbiotic lifestyle.</title>
        <authorList>
            <person name="Aranda M."/>
            <person name="Li Y."/>
            <person name="Liew Y.J."/>
            <person name="Baumgarten S."/>
            <person name="Simakov O."/>
            <person name="Wilson M."/>
            <person name="Piel J."/>
            <person name="Ashoor H."/>
            <person name="Bougouffa S."/>
            <person name="Bajic V.B."/>
            <person name="Ryu T."/>
            <person name="Ravasi T."/>
            <person name="Bayer T."/>
            <person name="Micklem G."/>
            <person name="Kim H."/>
            <person name="Bhak J."/>
            <person name="Lajeunesse T.C."/>
            <person name="Voolstra C.R."/>
        </authorList>
    </citation>
    <scope>NUCLEOTIDE SEQUENCE [LARGE SCALE GENOMIC DNA]</scope>
    <source>
        <strain evidence="2 3">CCMP2467</strain>
    </source>
</reference>
<accession>A0A1Q9DDR9</accession>
<name>A0A1Q9DDR9_SYMMI</name>
<feature type="region of interest" description="Disordered" evidence="1">
    <location>
        <begin position="146"/>
        <end position="170"/>
    </location>
</feature>
<comment type="caution">
    <text evidence="2">The sequence shown here is derived from an EMBL/GenBank/DDBJ whole genome shotgun (WGS) entry which is preliminary data.</text>
</comment>